<keyword evidence="6 8" id="KW-0460">Magnesium</keyword>
<dbReference type="InterPro" id="IPR018299">
    <property type="entry name" value="Alkaline_phosphatase_AS"/>
</dbReference>
<feature type="binding site" evidence="8">
    <location>
        <position position="53"/>
    </location>
    <ligand>
        <name>Zn(2+)</name>
        <dbReference type="ChEBI" id="CHEBI:29105"/>
        <label>2</label>
    </ligand>
</feature>
<evidence type="ECO:0000256" key="4">
    <source>
        <dbReference type="ARBA" id="ARBA00022801"/>
    </source>
</evidence>
<feature type="binding site" evidence="8">
    <location>
        <position position="158"/>
    </location>
    <ligand>
        <name>Mg(2+)</name>
        <dbReference type="ChEBI" id="CHEBI:18420"/>
    </ligand>
</feature>
<evidence type="ECO:0000256" key="9">
    <source>
        <dbReference type="RuleBase" id="RU003946"/>
    </source>
</evidence>
<dbReference type="SUPFAM" id="SSF53649">
    <property type="entry name" value="Alkaline phosphatase-like"/>
    <property type="match status" value="1"/>
</dbReference>
<dbReference type="Proteomes" id="UP000095743">
    <property type="component" value="Chromosome"/>
</dbReference>
<dbReference type="PANTHER" id="PTHR11596:SF5">
    <property type="entry name" value="ALKALINE PHOSPHATASE"/>
    <property type="match status" value="1"/>
</dbReference>
<gene>
    <name evidence="11" type="ORF">Gferi_17345</name>
</gene>
<dbReference type="PANTHER" id="PTHR11596">
    <property type="entry name" value="ALKALINE PHOSPHATASE"/>
    <property type="match status" value="1"/>
</dbReference>
<protein>
    <submittedName>
        <fullName evidence="11">Alkaline phosphatase</fullName>
    </submittedName>
</protein>
<evidence type="ECO:0000256" key="2">
    <source>
        <dbReference type="ARBA" id="ARBA00022553"/>
    </source>
</evidence>
<dbReference type="GO" id="GO:0046872">
    <property type="term" value="F:metal ion binding"/>
    <property type="evidence" value="ECO:0007669"/>
    <property type="project" value="UniProtKB-KW"/>
</dbReference>
<keyword evidence="5 8" id="KW-0862">Zinc</keyword>
<accession>A0A1D8GQJ9</accession>
<sequence length="505" mass="55411">MKNRVLPILALLLVLTVALSAFLPSDTFAQAFSKTNNTYNGKTPKYVFLFIGDGTSFPQIAAAEMYLGAQKKTTAPQTKALDFTNFPATGVAATFDSDSFIPDSASTGTSIASGIKTGNGIINMDPQKQTSVEPITRKLKDKGYKIGVVSSVSIDHATPAVFYANEASRNNYYEIGLQLANSNFDYFGGGGFKDPEGKNTKMPNPQNILDVAKKNGFTVASTKDEILQLNNNSGKVIAINPELDADKAMPYEIDRKDGELKLSDYVRKGIEVLDNKNGFFMMVESGKIDWANHANDAAASIHDTIEFNNAVMEAYKVYEKYPNDTLIIVTGDHECGGLTIGFAGTEYETFFNKLEKQTLSYIGFDKIINDYKKSTKPENYKFEDLLPQIKTAFGLTASADGTSGLVLTASEYSRLQEAFKRSMEAKADRNYTDHEKIIYGTYEPLTVTLTHILNNKAGLSFTTYSHTGLPVPVYAVGLGHELFNGSYDNTDIYKKMAAITKADQK</sequence>
<organism evidence="11 12">
    <name type="scientific">Geosporobacter ferrireducens</name>
    <dbReference type="NCBI Taxonomy" id="1424294"/>
    <lineage>
        <taxon>Bacteria</taxon>
        <taxon>Bacillati</taxon>
        <taxon>Bacillota</taxon>
        <taxon>Clostridia</taxon>
        <taxon>Peptostreptococcales</taxon>
        <taxon>Thermotaleaceae</taxon>
        <taxon>Geosporobacter</taxon>
    </lineage>
</organism>
<dbReference type="STRING" id="1424294.Gferi_17345"/>
<dbReference type="Pfam" id="PF00245">
    <property type="entry name" value="Alk_phosphatase"/>
    <property type="match status" value="1"/>
</dbReference>
<keyword evidence="4" id="KW-0378">Hydrolase</keyword>
<feature type="binding site" evidence="8">
    <location>
        <position position="284"/>
    </location>
    <ligand>
        <name>Mg(2+)</name>
        <dbReference type="ChEBI" id="CHEBI:18420"/>
    </ligand>
</feature>
<feature type="binding site" evidence="8">
    <location>
        <position position="289"/>
    </location>
    <ligand>
        <name>Zn(2+)</name>
        <dbReference type="ChEBI" id="CHEBI:29105"/>
        <label>2</label>
    </ligand>
</feature>
<evidence type="ECO:0000256" key="5">
    <source>
        <dbReference type="ARBA" id="ARBA00022833"/>
    </source>
</evidence>
<comment type="cofactor">
    <cofactor evidence="8">
        <name>Zn(2+)</name>
        <dbReference type="ChEBI" id="CHEBI:29105"/>
    </cofactor>
    <text evidence="8">Binds 2 Zn(2+) ions.</text>
</comment>
<dbReference type="RefSeq" id="WP_069981493.1">
    <property type="nucleotide sequence ID" value="NZ_CP017269.1"/>
</dbReference>
<evidence type="ECO:0000313" key="12">
    <source>
        <dbReference type="Proteomes" id="UP000095743"/>
    </source>
</evidence>
<feature type="signal peptide" evidence="10">
    <location>
        <begin position="1"/>
        <end position="29"/>
    </location>
</feature>
<feature type="binding site" evidence="8">
    <location>
        <position position="293"/>
    </location>
    <ligand>
        <name>Zn(2+)</name>
        <dbReference type="ChEBI" id="CHEBI:29105"/>
        <label>2</label>
    </ligand>
</feature>
<dbReference type="InterPro" id="IPR001952">
    <property type="entry name" value="Alkaline_phosphatase"/>
</dbReference>
<dbReference type="CDD" id="cd16012">
    <property type="entry name" value="ALP"/>
    <property type="match status" value="1"/>
</dbReference>
<dbReference type="EMBL" id="CP017269">
    <property type="protein sequence ID" value="AOT73186.1"/>
    <property type="molecule type" value="Genomic_DNA"/>
</dbReference>
<keyword evidence="3 8" id="KW-0479">Metal-binding</keyword>
<name>A0A1D8GQJ9_9FIRM</name>
<keyword evidence="12" id="KW-1185">Reference proteome</keyword>
<keyword evidence="2" id="KW-0597">Phosphoprotein</keyword>
<dbReference type="KEGG" id="gfe:Gferi_17345"/>
<feature type="binding site" evidence="8">
    <location>
        <position position="53"/>
    </location>
    <ligand>
        <name>Mg(2+)</name>
        <dbReference type="ChEBI" id="CHEBI:18420"/>
    </ligand>
</feature>
<evidence type="ECO:0000256" key="3">
    <source>
        <dbReference type="ARBA" id="ARBA00022723"/>
    </source>
</evidence>
<evidence type="ECO:0000313" key="11">
    <source>
        <dbReference type="EMBL" id="AOT73186.1"/>
    </source>
</evidence>
<evidence type="ECO:0000256" key="8">
    <source>
        <dbReference type="PIRSR" id="PIRSR601952-2"/>
    </source>
</evidence>
<dbReference type="PROSITE" id="PS00123">
    <property type="entry name" value="ALKALINE_PHOSPHATASE"/>
    <property type="match status" value="1"/>
</dbReference>
<feature type="binding site" evidence="8">
    <location>
        <position position="333"/>
    </location>
    <ligand>
        <name>Zn(2+)</name>
        <dbReference type="ChEBI" id="CHEBI:29105"/>
        <label>2</label>
    </ligand>
</feature>
<feature type="binding site" evidence="8">
    <location>
        <position position="466"/>
    </location>
    <ligand>
        <name>Zn(2+)</name>
        <dbReference type="ChEBI" id="CHEBI:29105"/>
        <label>2</label>
    </ligand>
</feature>
<dbReference type="SMART" id="SM00098">
    <property type="entry name" value="alkPPc"/>
    <property type="match status" value="1"/>
</dbReference>
<evidence type="ECO:0000256" key="7">
    <source>
        <dbReference type="PIRSR" id="PIRSR601952-1"/>
    </source>
</evidence>
<dbReference type="AlphaFoldDB" id="A0A1D8GQJ9"/>
<dbReference type="OrthoDB" id="9794455at2"/>
<dbReference type="PRINTS" id="PR00113">
    <property type="entry name" value="ALKPHPHTASE"/>
</dbReference>
<evidence type="ECO:0000256" key="10">
    <source>
        <dbReference type="SAM" id="SignalP"/>
    </source>
</evidence>
<comment type="cofactor">
    <cofactor evidence="8">
        <name>Mg(2+)</name>
        <dbReference type="ChEBI" id="CHEBI:18420"/>
    </cofactor>
    <text evidence="8">Binds 1 Mg(2+) ion.</text>
</comment>
<evidence type="ECO:0000256" key="1">
    <source>
        <dbReference type="ARBA" id="ARBA00005984"/>
    </source>
</evidence>
<evidence type="ECO:0000256" key="6">
    <source>
        <dbReference type="ARBA" id="ARBA00022842"/>
    </source>
</evidence>
<comment type="similarity">
    <text evidence="1 9">Belongs to the alkaline phosphatase family.</text>
</comment>
<reference evidence="11 12" key="1">
    <citation type="submission" date="2016-09" db="EMBL/GenBank/DDBJ databases">
        <title>Genomic analysis reveals versatility of anaerobic energy metabolism of Geosporobacter ferrireducens IRF9 of phylum Firmicutes.</title>
        <authorList>
            <person name="Kim S.-J."/>
        </authorList>
    </citation>
    <scope>NUCLEOTIDE SEQUENCE [LARGE SCALE GENOMIC DNA]</scope>
    <source>
        <strain evidence="11 12">IRF9</strain>
    </source>
</reference>
<dbReference type="GO" id="GO:0004035">
    <property type="term" value="F:alkaline phosphatase activity"/>
    <property type="evidence" value="ECO:0007669"/>
    <property type="project" value="TreeGrafter"/>
</dbReference>
<feature type="binding site" evidence="8">
    <location>
        <position position="332"/>
    </location>
    <ligand>
        <name>Zn(2+)</name>
        <dbReference type="ChEBI" id="CHEBI:29105"/>
        <label>2</label>
    </ligand>
</feature>
<keyword evidence="10" id="KW-0732">Signal</keyword>
<dbReference type="InterPro" id="IPR017850">
    <property type="entry name" value="Alkaline_phosphatase_core_sf"/>
</dbReference>
<proteinExistence type="inferred from homology"/>
<feature type="chain" id="PRO_5038654609" evidence="10">
    <location>
        <begin position="30"/>
        <end position="505"/>
    </location>
</feature>
<feature type="active site" description="Phosphoserine intermediate" evidence="7">
    <location>
        <position position="104"/>
    </location>
</feature>
<dbReference type="Gene3D" id="3.40.720.10">
    <property type="entry name" value="Alkaline Phosphatase, subunit A"/>
    <property type="match status" value="2"/>
</dbReference>
<feature type="binding site" evidence="8">
    <location>
        <position position="156"/>
    </location>
    <ligand>
        <name>Mg(2+)</name>
        <dbReference type="ChEBI" id="CHEBI:18420"/>
    </ligand>
</feature>